<gene>
    <name evidence="3" type="ordered locus">Rcas_2263</name>
</gene>
<dbReference type="HOGENOM" id="CLU_140854_3_1_0"/>
<dbReference type="Pfam" id="PF13937">
    <property type="entry name" value="DUF4212"/>
    <property type="match status" value="1"/>
</dbReference>
<dbReference type="Proteomes" id="UP000000263">
    <property type="component" value="Chromosome"/>
</dbReference>
<keyword evidence="4" id="KW-1185">Reference proteome</keyword>
<organism evidence="3 4">
    <name type="scientific">Roseiflexus castenholzii (strain DSM 13941 / HLO8)</name>
    <dbReference type="NCBI Taxonomy" id="383372"/>
    <lineage>
        <taxon>Bacteria</taxon>
        <taxon>Bacillati</taxon>
        <taxon>Chloroflexota</taxon>
        <taxon>Chloroflexia</taxon>
        <taxon>Chloroflexales</taxon>
        <taxon>Roseiflexineae</taxon>
        <taxon>Roseiflexaceae</taxon>
        <taxon>Roseiflexus</taxon>
    </lineage>
</organism>
<keyword evidence="1" id="KW-0472">Membrane</keyword>
<dbReference type="AlphaFoldDB" id="A7NLG3"/>
<feature type="transmembrane region" description="Helical" evidence="1">
    <location>
        <begin position="21"/>
        <end position="37"/>
    </location>
</feature>
<dbReference type="STRING" id="383372.Rcas_2263"/>
<protein>
    <submittedName>
        <fullName evidence="3">Membrane protein-like protein</fullName>
    </submittedName>
</protein>
<evidence type="ECO:0000259" key="2">
    <source>
        <dbReference type="Pfam" id="PF13937"/>
    </source>
</evidence>
<dbReference type="RefSeq" id="WP_012120770.1">
    <property type="nucleotide sequence ID" value="NC_009767.1"/>
</dbReference>
<feature type="domain" description="Sodium symporter small subunit" evidence="2">
    <location>
        <begin position="14"/>
        <end position="88"/>
    </location>
</feature>
<sequence length="93" mass="11023">MSDIETMSRQERINAYWKENNRLIAILLIIWFSVAYIPPLFVNQLNQISIAGFPLGYYFGSQFSLVVFVILIFYYAYAMNKLDAKYHLKDRDK</sequence>
<evidence type="ECO:0000313" key="3">
    <source>
        <dbReference type="EMBL" id="ABU58346.1"/>
    </source>
</evidence>
<dbReference type="OrthoDB" id="9797746at2"/>
<dbReference type="KEGG" id="rca:Rcas_2263"/>
<evidence type="ECO:0000313" key="4">
    <source>
        <dbReference type="Proteomes" id="UP000000263"/>
    </source>
</evidence>
<feature type="transmembrane region" description="Helical" evidence="1">
    <location>
        <begin position="57"/>
        <end position="77"/>
    </location>
</feature>
<evidence type="ECO:0000256" key="1">
    <source>
        <dbReference type="SAM" id="Phobius"/>
    </source>
</evidence>
<dbReference type="EMBL" id="CP000804">
    <property type="protein sequence ID" value="ABU58346.1"/>
    <property type="molecule type" value="Genomic_DNA"/>
</dbReference>
<dbReference type="eggNOG" id="COG4327">
    <property type="taxonomic scope" value="Bacteria"/>
</dbReference>
<accession>A7NLG3</accession>
<keyword evidence="1" id="KW-0812">Transmembrane</keyword>
<proteinExistence type="predicted"/>
<dbReference type="InterPro" id="IPR019886">
    <property type="entry name" value="Na_symporter_ssu"/>
</dbReference>
<name>A7NLG3_ROSCS</name>
<dbReference type="NCBIfam" id="TIGR03647">
    <property type="entry name" value="Na_symport_sm"/>
    <property type="match status" value="1"/>
</dbReference>
<reference evidence="3 4" key="1">
    <citation type="submission" date="2007-08" db="EMBL/GenBank/DDBJ databases">
        <title>Complete sequence of Roseiflexus castenholzii DSM 13941.</title>
        <authorList>
            <consortium name="US DOE Joint Genome Institute"/>
            <person name="Copeland A."/>
            <person name="Lucas S."/>
            <person name="Lapidus A."/>
            <person name="Barry K."/>
            <person name="Glavina del Rio T."/>
            <person name="Dalin E."/>
            <person name="Tice H."/>
            <person name="Pitluck S."/>
            <person name="Thompson L.S."/>
            <person name="Brettin T."/>
            <person name="Bruce D."/>
            <person name="Detter J.C."/>
            <person name="Han C."/>
            <person name="Tapia R."/>
            <person name="Schmutz J."/>
            <person name="Larimer F."/>
            <person name="Land M."/>
            <person name="Hauser L."/>
            <person name="Kyrpides N."/>
            <person name="Mikhailova N."/>
            <person name="Bryant D.A."/>
            <person name="Hanada S."/>
            <person name="Tsukatani Y."/>
            <person name="Richardson P."/>
        </authorList>
    </citation>
    <scope>NUCLEOTIDE SEQUENCE [LARGE SCALE GENOMIC DNA]</scope>
    <source>
        <strain evidence="4">DSM 13941 / HLO8</strain>
    </source>
</reference>
<keyword evidence="1" id="KW-1133">Transmembrane helix</keyword>